<dbReference type="Pfam" id="PF04773">
    <property type="entry name" value="FecR"/>
    <property type="match status" value="1"/>
</dbReference>
<dbReference type="Gene3D" id="2.60.120.1440">
    <property type="match status" value="1"/>
</dbReference>
<gene>
    <name evidence="3" type="primary">fecR</name>
    <name evidence="3" type="ORF">SS37A_30970</name>
</gene>
<dbReference type="PANTHER" id="PTHR30273">
    <property type="entry name" value="PERIPLASMIC SIGNAL SENSOR AND SIGMA FACTOR ACTIVATOR FECR-RELATED"/>
    <property type="match status" value="1"/>
</dbReference>
<accession>A0ABN6VIS3</accession>
<dbReference type="InterPro" id="IPR012373">
    <property type="entry name" value="Ferrdict_sens_TM"/>
</dbReference>
<feature type="domain" description="FecR protein" evidence="1">
    <location>
        <begin position="113"/>
        <end position="201"/>
    </location>
</feature>
<organism evidence="3 4">
    <name type="scientific">Methylocystis iwaonis</name>
    <dbReference type="NCBI Taxonomy" id="2885079"/>
    <lineage>
        <taxon>Bacteria</taxon>
        <taxon>Pseudomonadati</taxon>
        <taxon>Pseudomonadota</taxon>
        <taxon>Alphaproteobacteria</taxon>
        <taxon>Hyphomicrobiales</taxon>
        <taxon>Methylocystaceae</taxon>
        <taxon>Methylocystis</taxon>
    </lineage>
</organism>
<evidence type="ECO:0000313" key="4">
    <source>
        <dbReference type="Proteomes" id="UP001317629"/>
    </source>
</evidence>
<dbReference type="PIRSF" id="PIRSF018266">
    <property type="entry name" value="FecR"/>
    <property type="match status" value="1"/>
</dbReference>
<dbReference type="InterPro" id="IPR006860">
    <property type="entry name" value="FecR"/>
</dbReference>
<proteinExistence type="predicted"/>
<dbReference type="RefSeq" id="WP_281929022.1">
    <property type="nucleotide sequence ID" value="NZ_AP027142.1"/>
</dbReference>
<feature type="domain" description="FecR N-terminal" evidence="2">
    <location>
        <begin position="17"/>
        <end position="58"/>
    </location>
</feature>
<evidence type="ECO:0000313" key="3">
    <source>
        <dbReference type="EMBL" id="BDV35568.1"/>
    </source>
</evidence>
<dbReference type="EMBL" id="AP027142">
    <property type="protein sequence ID" value="BDV35568.1"/>
    <property type="molecule type" value="Genomic_DNA"/>
</dbReference>
<sequence length="314" mass="33456">MMPGTETPPSDSDDAGDEAIDWFVRLRAGLSSDEEKAAFEQWRAKDAENAAAFEEVLRMFGHLAGMSPSRRAQTPRHSGRRHAAAAVAVLAAALALLLSLGDVATRLRADHYAGVGERKVVALEDGSKAELDARSSIAVRYSAAERRVILLSGEAWFDVARDPARPFVVEAGEGSATALGTAFDVALIGSGARVTVNEHRVLVMSGGASVVVEEGQQSAYERDAAAGAPETVDVEAATAWRRGKLIVTKLPLGDVLATVGRYHRGFIYCVEPSACSRRVSGVFDVADAAQIISEIEMSLGLRAIRLTPFATFLY</sequence>
<dbReference type="InterPro" id="IPR032623">
    <property type="entry name" value="FecR_N"/>
</dbReference>
<dbReference type="Proteomes" id="UP001317629">
    <property type="component" value="Chromosome"/>
</dbReference>
<reference evidence="3 4" key="1">
    <citation type="journal article" date="2023" name="Int. J. Syst. Evol. Microbiol.">
        <title>Methylocystis iwaonis sp. nov., a type II methane-oxidizing bacterium from surface soil of a rice paddy field in Japan, and emended description of the genus Methylocystis (ex Whittenbury et al. 1970) Bowman et al. 1993.</title>
        <authorList>
            <person name="Kaise H."/>
            <person name="Sawadogo J.B."/>
            <person name="Alam M.S."/>
            <person name="Ueno C."/>
            <person name="Dianou D."/>
            <person name="Shinjo R."/>
            <person name="Asakawa S."/>
        </authorList>
    </citation>
    <scope>NUCLEOTIDE SEQUENCE [LARGE SCALE GENOMIC DNA]</scope>
    <source>
        <strain evidence="3 4">SS37A-Re</strain>
    </source>
</reference>
<dbReference type="PANTHER" id="PTHR30273:SF2">
    <property type="entry name" value="PROTEIN FECR"/>
    <property type="match status" value="1"/>
</dbReference>
<keyword evidence="4" id="KW-1185">Reference proteome</keyword>
<name>A0ABN6VIS3_9HYPH</name>
<evidence type="ECO:0000259" key="1">
    <source>
        <dbReference type="Pfam" id="PF04773"/>
    </source>
</evidence>
<protein>
    <submittedName>
        <fullName evidence="3">Iron dicitrate transporter FecR</fullName>
    </submittedName>
</protein>
<evidence type="ECO:0000259" key="2">
    <source>
        <dbReference type="Pfam" id="PF16220"/>
    </source>
</evidence>
<dbReference type="Pfam" id="PF16220">
    <property type="entry name" value="DUF4880"/>
    <property type="match status" value="1"/>
</dbReference>